<sequence>MNAPSPSPASRIGQSTAIEMSRAEAEVKAAVFIAQQNPRNIENAQNEMRFACRQYALAEKAFFSYPKAGETVSGPSIHLARELALIWGNVQHGTMELSRDTVLGQSEILAYAWDLQRNSRSSQIFIAPHVRDTRKGKKDLTDLRDVYENNANLGARRLREAIFAMLPAWYTAEAITICQETLAKGDGTSLEQRIQQAIDGYKRVGVTVQQLETKVGYPRARWDEADIANLQVVFQSVAKGEMSRDEAFPPPRITAAEITGQQQ</sequence>
<dbReference type="RefSeq" id="WP_190045071.1">
    <property type="nucleotide sequence ID" value="NZ_BNBE01000005.1"/>
</dbReference>
<name>A0A919BYZ4_STRFL</name>
<reference evidence="2" key="1">
    <citation type="journal article" date="2014" name="Int. J. Syst. Evol. Microbiol.">
        <title>Complete genome sequence of Corynebacterium casei LMG S-19264T (=DSM 44701T), isolated from a smear-ripened cheese.</title>
        <authorList>
            <consortium name="US DOE Joint Genome Institute (JGI-PGF)"/>
            <person name="Walter F."/>
            <person name="Albersmeier A."/>
            <person name="Kalinowski J."/>
            <person name="Ruckert C."/>
        </authorList>
    </citation>
    <scope>NUCLEOTIDE SEQUENCE</scope>
    <source>
        <strain evidence="2">JCM 4122</strain>
    </source>
</reference>
<dbReference type="EMBL" id="BNBE01000005">
    <property type="protein sequence ID" value="GHG30892.1"/>
    <property type="molecule type" value="Genomic_DNA"/>
</dbReference>
<dbReference type="Proteomes" id="UP000632849">
    <property type="component" value="Unassembled WGS sequence"/>
</dbReference>
<dbReference type="EMBL" id="BNBE01000005">
    <property type="protein sequence ID" value="GHG32003.1"/>
    <property type="molecule type" value="Genomic_DNA"/>
</dbReference>
<comment type="caution">
    <text evidence="2">The sequence shown here is derived from an EMBL/GenBank/DDBJ whole genome shotgun (WGS) entry which is preliminary data.</text>
</comment>
<evidence type="ECO:0000313" key="1">
    <source>
        <dbReference type="EMBL" id="GHG30892.1"/>
    </source>
</evidence>
<proteinExistence type="predicted"/>
<keyword evidence="3" id="KW-1185">Reference proteome</keyword>
<protein>
    <submittedName>
        <fullName evidence="2">Uncharacterized protein</fullName>
    </submittedName>
</protein>
<evidence type="ECO:0000313" key="2">
    <source>
        <dbReference type="EMBL" id="GHG32003.1"/>
    </source>
</evidence>
<accession>A0A919BYZ4</accession>
<gene>
    <name evidence="1" type="ORF">GCM10017667_80500</name>
    <name evidence="2" type="ORF">GCM10017667_82420</name>
</gene>
<evidence type="ECO:0000313" key="3">
    <source>
        <dbReference type="Proteomes" id="UP000632849"/>
    </source>
</evidence>
<organism evidence="2 3">
    <name type="scientific">Streptomyces filamentosus</name>
    <name type="common">Streptomyces roseosporus</name>
    <dbReference type="NCBI Taxonomy" id="67294"/>
    <lineage>
        <taxon>Bacteria</taxon>
        <taxon>Bacillati</taxon>
        <taxon>Actinomycetota</taxon>
        <taxon>Actinomycetes</taxon>
        <taxon>Kitasatosporales</taxon>
        <taxon>Streptomycetaceae</taxon>
        <taxon>Streptomyces</taxon>
    </lineage>
</organism>
<reference evidence="2" key="2">
    <citation type="submission" date="2020-09" db="EMBL/GenBank/DDBJ databases">
        <authorList>
            <person name="Sun Q."/>
            <person name="Ohkuma M."/>
        </authorList>
    </citation>
    <scope>NUCLEOTIDE SEQUENCE</scope>
    <source>
        <strain evidence="2">JCM 4122</strain>
    </source>
</reference>
<dbReference type="AlphaFoldDB" id="A0A919BYZ4"/>